<dbReference type="PROSITE" id="PS00077">
    <property type="entry name" value="COX1_CUB"/>
    <property type="match status" value="1"/>
</dbReference>
<evidence type="ECO:0000256" key="5">
    <source>
        <dbReference type="ARBA" id="ARBA00023136"/>
    </source>
</evidence>
<dbReference type="PRINTS" id="PR01165">
    <property type="entry name" value="CYCOXIDASEI"/>
</dbReference>
<evidence type="ECO:0000259" key="9">
    <source>
        <dbReference type="PROSITE" id="PS50855"/>
    </source>
</evidence>
<dbReference type="GO" id="GO:0015990">
    <property type="term" value="P:electron transport coupled proton transport"/>
    <property type="evidence" value="ECO:0007669"/>
    <property type="project" value="TreeGrafter"/>
</dbReference>
<evidence type="ECO:0000256" key="8">
    <source>
        <dbReference type="SAM" id="Phobius"/>
    </source>
</evidence>
<dbReference type="InterPro" id="IPR023615">
    <property type="entry name" value="Cyt_c_Oxase_su1_BS"/>
</dbReference>
<evidence type="ECO:0000256" key="7">
    <source>
        <dbReference type="SAM" id="MobiDB-lite"/>
    </source>
</evidence>
<dbReference type="PROSITE" id="PS50855">
    <property type="entry name" value="COX1"/>
    <property type="match status" value="1"/>
</dbReference>
<evidence type="ECO:0000256" key="6">
    <source>
        <dbReference type="RuleBase" id="RU000370"/>
    </source>
</evidence>
<dbReference type="InterPro" id="IPR000883">
    <property type="entry name" value="Cyt_C_Oxase_1"/>
</dbReference>
<keyword evidence="5 8" id="KW-0472">Membrane</keyword>
<keyword evidence="6" id="KW-0249">Electron transport</keyword>
<accession>A0A2H0LRM8</accession>
<keyword evidence="2 6" id="KW-0679">Respiratory chain</keyword>
<proteinExistence type="inferred from homology"/>
<evidence type="ECO:0000256" key="1">
    <source>
        <dbReference type="ARBA" id="ARBA00004141"/>
    </source>
</evidence>
<evidence type="ECO:0000313" key="10">
    <source>
        <dbReference type="EMBL" id="PIQ87038.1"/>
    </source>
</evidence>
<reference evidence="10 11" key="1">
    <citation type="submission" date="2017-09" db="EMBL/GenBank/DDBJ databases">
        <title>Depth-based differentiation of microbial function through sediment-hosted aquifers and enrichment of novel symbionts in the deep terrestrial subsurface.</title>
        <authorList>
            <person name="Probst A.J."/>
            <person name="Ladd B."/>
            <person name="Jarett J.K."/>
            <person name="Geller-Mcgrath D.E."/>
            <person name="Sieber C.M."/>
            <person name="Emerson J.B."/>
            <person name="Anantharaman K."/>
            <person name="Thomas B.C."/>
            <person name="Malmstrom R."/>
            <person name="Stieglmeier M."/>
            <person name="Klingl A."/>
            <person name="Woyke T."/>
            <person name="Ryan C.M."/>
            <person name="Banfield J.F."/>
        </authorList>
    </citation>
    <scope>NUCLEOTIDE SEQUENCE [LARGE SCALE GENOMIC DNA]</scope>
    <source>
        <strain evidence="10">CG11_big_fil_rev_8_21_14_0_20_45_26</strain>
    </source>
</reference>
<feature type="transmembrane region" description="Helical" evidence="8">
    <location>
        <begin position="177"/>
        <end position="198"/>
    </location>
</feature>
<feature type="transmembrane region" description="Helical" evidence="8">
    <location>
        <begin position="139"/>
        <end position="165"/>
    </location>
</feature>
<dbReference type="GO" id="GO:0020037">
    <property type="term" value="F:heme binding"/>
    <property type="evidence" value="ECO:0007669"/>
    <property type="project" value="InterPro"/>
</dbReference>
<comment type="subcellular location">
    <subcellularLocation>
        <location evidence="1">Membrane</location>
        <topology evidence="1">Multi-pass membrane protein</topology>
    </subcellularLocation>
</comment>
<organism evidence="10 11">
    <name type="scientific">Candidatus Abzuiibacterium crystallinum</name>
    <dbReference type="NCBI Taxonomy" id="1974748"/>
    <lineage>
        <taxon>Bacteria</taxon>
        <taxon>Pseudomonadati</taxon>
        <taxon>Candidatus Omnitrophota</taxon>
        <taxon>Candidatus Abzuiibacterium</taxon>
    </lineage>
</organism>
<evidence type="ECO:0000256" key="4">
    <source>
        <dbReference type="ARBA" id="ARBA00022989"/>
    </source>
</evidence>
<feature type="transmembrane region" description="Helical" evidence="8">
    <location>
        <begin position="441"/>
        <end position="467"/>
    </location>
</feature>
<dbReference type="EMBL" id="PCVY01000022">
    <property type="protein sequence ID" value="PIQ87038.1"/>
    <property type="molecule type" value="Genomic_DNA"/>
</dbReference>
<feature type="transmembrane region" description="Helical" evidence="8">
    <location>
        <begin position="34"/>
        <end position="56"/>
    </location>
</feature>
<name>A0A2H0LRM8_9BACT</name>
<keyword evidence="6" id="KW-0813">Transport</keyword>
<dbReference type="GO" id="GO:0009060">
    <property type="term" value="P:aerobic respiration"/>
    <property type="evidence" value="ECO:0007669"/>
    <property type="project" value="InterPro"/>
</dbReference>
<feature type="transmembrane region" description="Helical" evidence="8">
    <location>
        <begin position="218"/>
        <end position="244"/>
    </location>
</feature>
<comment type="caution">
    <text evidence="10">The sequence shown here is derived from an EMBL/GenBank/DDBJ whole genome shotgun (WGS) entry which is preliminary data.</text>
</comment>
<feature type="transmembrane region" description="Helical" evidence="8">
    <location>
        <begin position="332"/>
        <end position="350"/>
    </location>
</feature>
<sequence length="571" mass="63665">MAPRSGAGRNRMSESHQKQSFLRKYIFSVDHKTIGIQFLFTTLFFFLVGGALALLLRWQLAYPGKPMPVLGQVFPESMMVGGIMLPEFYNALFTMHASVMIFFAIIPLLVGAFGNFVVPLQIGAPDMAFPRLNMLSYWFFWPSAIVALSGFFVQSGAAATGWTAYPPLSAIEGTGQTLWVVAVIMVGASSLMGAINYLTTILNMRAPGMGLFRMPMTVWAIFITSVITLLATPVLTSAMIMLLFDRTMGTHFFLSEGGGHVLLWQHLFWFYSHPAVYIMILPGMGIVSDVISTFSRKPIFGYHAMVYAIMGIAFLGFIVWGHHMFQSGMNPTVGTTFMLSTMLIAVPSAIKTFNWLGTMWRGTLRFTSAMLNAIAFVSMFVIGGLSGIFMASTAVDMYFHDTYFIVGHIHYVLFGGSMFAAFAGVYYWFPKMFGRKLNEPLGKIHFALTFIAFNCTFFPMHILGIGGHMRRIYDPMQYTHLQHLQPINVFITLSAFVLGVSQLILLVNFVKSLKWGEKVGKNPWESNTLEWQAPSPPGHGNFETTPTVYRGPYEYSEPGRSSDFHPQSEAA</sequence>
<dbReference type="PANTHER" id="PTHR10422">
    <property type="entry name" value="CYTOCHROME C OXIDASE SUBUNIT 1"/>
    <property type="match status" value="1"/>
</dbReference>
<dbReference type="SUPFAM" id="SSF81442">
    <property type="entry name" value="Cytochrome c oxidase subunit I-like"/>
    <property type="match status" value="1"/>
</dbReference>
<feature type="transmembrane region" description="Helical" evidence="8">
    <location>
        <begin position="371"/>
        <end position="391"/>
    </location>
</feature>
<comment type="similarity">
    <text evidence="6">Belongs to the heme-copper respiratory oxidase family.</text>
</comment>
<dbReference type="PANTHER" id="PTHR10422:SF18">
    <property type="entry name" value="CYTOCHROME C OXIDASE SUBUNIT 1"/>
    <property type="match status" value="1"/>
</dbReference>
<feature type="transmembrane region" description="Helical" evidence="8">
    <location>
        <begin position="299"/>
        <end position="320"/>
    </location>
</feature>
<protein>
    <submittedName>
        <fullName evidence="10">Cytochrome c oxidase subunit I</fullName>
    </submittedName>
</protein>
<evidence type="ECO:0000256" key="2">
    <source>
        <dbReference type="ARBA" id="ARBA00022660"/>
    </source>
</evidence>
<gene>
    <name evidence="10" type="ORF">COV74_02525</name>
</gene>
<keyword evidence="6" id="KW-0408">Iron</keyword>
<feature type="domain" description="Cytochrome oxidase subunit I profile" evidence="9">
    <location>
        <begin position="21"/>
        <end position="549"/>
    </location>
</feature>
<dbReference type="InterPro" id="IPR023616">
    <property type="entry name" value="Cyt_c_oxase-like_su1_dom"/>
</dbReference>
<keyword evidence="3 6" id="KW-0812">Transmembrane</keyword>
<dbReference type="Pfam" id="PF00115">
    <property type="entry name" value="COX1"/>
    <property type="match status" value="1"/>
</dbReference>
<dbReference type="GO" id="GO:0022904">
    <property type="term" value="P:respiratory electron transport chain"/>
    <property type="evidence" value="ECO:0007669"/>
    <property type="project" value="TreeGrafter"/>
</dbReference>
<evidence type="ECO:0000256" key="3">
    <source>
        <dbReference type="ARBA" id="ARBA00022692"/>
    </source>
</evidence>
<dbReference type="Gene3D" id="1.20.210.10">
    <property type="entry name" value="Cytochrome c oxidase-like, subunit I domain"/>
    <property type="match status" value="1"/>
</dbReference>
<keyword evidence="4 8" id="KW-1133">Transmembrane helix</keyword>
<dbReference type="Proteomes" id="UP000230859">
    <property type="component" value="Unassembled WGS sequence"/>
</dbReference>
<feature type="transmembrane region" description="Helical" evidence="8">
    <location>
        <begin position="487"/>
        <end position="510"/>
    </location>
</feature>
<dbReference type="AlphaFoldDB" id="A0A2H0LRM8"/>
<feature type="region of interest" description="Disordered" evidence="7">
    <location>
        <begin position="526"/>
        <end position="571"/>
    </location>
</feature>
<dbReference type="GO" id="GO:0016020">
    <property type="term" value="C:membrane"/>
    <property type="evidence" value="ECO:0007669"/>
    <property type="project" value="UniProtKB-SubCell"/>
</dbReference>
<feature type="transmembrane region" description="Helical" evidence="8">
    <location>
        <begin position="97"/>
        <end position="118"/>
    </location>
</feature>
<feature type="transmembrane region" description="Helical" evidence="8">
    <location>
        <begin position="264"/>
        <end position="287"/>
    </location>
</feature>
<keyword evidence="6" id="KW-0479">Metal-binding</keyword>
<evidence type="ECO:0000313" key="11">
    <source>
        <dbReference type="Proteomes" id="UP000230859"/>
    </source>
</evidence>
<dbReference type="InterPro" id="IPR036927">
    <property type="entry name" value="Cyt_c_oxase-like_su1_sf"/>
</dbReference>
<dbReference type="GO" id="GO:0004129">
    <property type="term" value="F:cytochrome-c oxidase activity"/>
    <property type="evidence" value="ECO:0007669"/>
    <property type="project" value="InterPro"/>
</dbReference>
<keyword evidence="6" id="KW-0349">Heme</keyword>
<feature type="transmembrane region" description="Helical" evidence="8">
    <location>
        <begin position="403"/>
        <end position="429"/>
    </location>
</feature>